<evidence type="ECO:0000313" key="1">
    <source>
        <dbReference type="EMBL" id="GES92673.1"/>
    </source>
</evidence>
<comment type="caution">
    <text evidence="1">The sequence shown here is derived from an EMBL/GenBank/DDBJ whole genome shotgun (WGS) entry which is preliminary data.</text>
</comment>
<proteinExistence type="predicted"/>
<reference evidence="1" key="1">
    <citation type="submission" date="2019-10" db="EMBL/GenBank/DDBJ databases">
        <title>Conservation and host-specific expression of non-tandemly repeated heterogenous ribosome RNA gene in arbuscular mycorrhizal fungi.</title>
        <authorList>
            <person name="Maeda T."/>
            <person name="Kobayashi Y."/>
            <person name="Nakagawa T."/>
            <person name="Ezawa T."/>
            <person name="Yamaguchi K."/>
            <person name="Bino T."/>
            <person name="Nishimoto Y."/>
            <person name="Shigenobu S."/>
            <person name="Kawaguchi M."/>
        </authorList>
    </citation>
    <scope>NUCLEOTIDE SEQUENCE</scope>
    <source>
        <strain evidence="1">HR1</strain>
    </source>
</reference>
<protein>
    <submittedName>
        <fullName evidence="1">Uncharacterized protein</fullName>
    </submittedName>
</protein>
<gene>
    <name evidence="1" type="ORF">RCL2_001943700</name>
</gene>
<organism evidence="1 2">
    <name type="scientific">Rhizophagus clarus</name>
    <dbReference type="NCBI Taxonomy" id="94130"/>
    <lineage>
        <taxon>Eukaryota</taxon>
        <taxon>Fungi</taxon>
        <taxon>Fungi incertae sedis</taxon>
        <taxon>Mucoromycota</taxon>
        <taxon>Glomeromycotina</taxon>
        <taxon>Glomeromycetes</taxon>
        <taxon>Glomerales</taxon>
        <taxon>Glomeraceae</taxon>
        <taxon>Rhizophagus</taxon>
    </lineage>
</organism>
<accession>A0A8H3QUH2</accession>
<dbReference type="Proteomes" id="UP000615446">
    <property type="component" value="Unassembled WGS sequence"/>
</dbReference>
<dbReference type="EMBL" id="BLAL01000215">
    <property type="protein sequence ID" value="GES92673.1"/>
    <property type="molecule type" value="Genomic_DNA"/>
</dbReference>
<sequence>MESTMQLLHIKNVIVTRLIFFDDGFILFGTTNKEDSSTSLFIVAEKSKVCFLFGRDSISNMWCNNANICVL</sequence>
<name>A0A8H3QUH2_9GLOM</name>
<dbReference type="AlphaFoldDB" id="A0A8H3QUH2"/>
<evidence type="ECO:0000313" key="2">
    <source>
        <dbReference type="Proteomes" id="UP000615446"/>
    </source>
</evidence>